<dbReference type="Pfam" id="PF00590">
    <property type="entry name" value="TP_methylase"/>
    <property type="match status" value="1"/>
</dbReference>
<keyword evidence="5 7" id="KW-0808">Transferase</keyword>
<proteinExistence type="inferred from homology"/>
<evidence type="ECO:0000256" key="4">
    <source>
        <dbReference type="ARBA" id="ARBA00022603"/>
    </source>
</evidence>
<protein>
    <submittedName>
        <fullName evidence="9">Precorrin-4 C(11)-methyltransferase</fullName>
        <ecNumber evidence="9">2.1.1.133</ecNumber>
    </submittedName>
</protein>
<comment type="pathway">
    <text evidence="1">Cofactor biosynthesis; adenosylcobalamin biosynthesis.</text>
</comment>
<name>A0ABT8MB26_9EURY</name>
<dbReference type="GO" id="GO:0046026">
    <property type="term" value="F:precorrin-4 C11-methyltransferase activity"/>
    <property type="evidence" value="ECO:0007669"/>
    <property type="project" value="UniProtKB-EC"/>
</dbReference>
<evidence type="ECO:0000256" key="6">
    <source>
        <dbReference type="ARBA" id="ARBA00022691"/>
    </source>
</evidence>
<dbReference type="InterPro" id="IPR014776">
    <property type="entry name" value="4pyrrole_Mease_sub2"/>
</dbReference>
<dbReference type="PANTHER" id="PTHR45790:SF4">
    <property type="entry name" value="COBALT-PRECORRIN-4 C(11)-METHYLTRANSFERASE"/>
    <property type="match status" value="1"/>
</dbReference>
<evidence type="ECO:0000256" key="1">
    <source>
        <dbReference type="ARBA" id="ARBA00004953"/>
    </source>
</evidence>
<evidence type="ECO:0000313" key="9">
    <source>
        <dbReference type="EMBL" id="MDN7025136.1"/>
    </source>
</evidence>
<dbReference type="GO" id="GO:0032259">
    <property type="term" value="P:methylation"/>
    <property type="evidence" value="ECO:0007669"/>
    <property type="project" value="UniProtKB-KW"/>
</dbReference>
<feature type="domain" description="Tetrapyrrole methylase" evidence="8">
    <location>
        <begin position="3"/>
        <end position="203"/>
    </location>
</feature>
<dbReference type="InterPro" id="IPR006362">
    <property type="entry name" value="Cbl_synth_CobM/CibF"/>
</dbReference>
<keyword evidence="3" id="KW-0169">Cobalamin biosynthesis</keyword>
<dbReference type="RefSeq" id="WP_301664283.1">
    <property type="nucleotide sequence ID" value="NZ_VCYH01000006.1"/>
</dbReference>
<dbReference type="EMBL" id="VCYH01000006">
    <property type="protein sequence ID" value="MDN7025136.1"/>
    <property type="molecule type" value="Genomic_DNA"/>
</dbReference>
<dbReference type="PANTHER" id="PTHR45790">
    <property type="entry name" value="SIROHEME SYNTHASE-RELATED"/>
    <property type="match status" value="1"/>
</dbReference>
<evidence type="ECO:0000256" key="5">
    <source>
        <dbReference type="ARBA" id="ARBA00022679"/>
    </source>
</evidence>
<dbReference type="Gene3D" id="3.40.1010.10">
    <property type="entry name" value="Cobalt-precorrin-4 Transmethylase, Domain 1"/>
    <property type="match status" value="1"/>
</dbReference>
<dbReference type="InterPro" id="IPR000878">
    <property type="entry name" value="4pyrrol_Mease"/>
</dbReference>
<accession>A0ABT8MB26</accession>
<evidence type="ECO:0000256" key="2">
    <source>
        <dbReference type="ARBA" id="ARBA00005879"/>
    </source>
</evidence>
<keyword evidence="6" id="KW-0949">S-adenosyl-L-methionine</keyword>
<dbReference type="CDD" id="cd11641">
    <property type="entry name" value="Precorrin-4_C11-MT"/>
    <property type="match status" value="1"/>
</dbReference>
<evidence type="ECO:0000256" key="7">
    <source>
        <dbReference type="RuleBase" id="RU003960"/>
    </source>
</evidence>
<dbReference type="InterPro" id="IPR003043">
    <property type="entry name" value="Uropor_MeTrfase_CS"/>
</dbReference>
<dbReference type="PROSITE" id="PS00840">
    <property type="entry name" value="SUMT_2"/>
    <property type="match status" value="1"/>
</dbReference>
<dbReference type="EC" id="2.1.1.133" evidence="9"/>
<evidence type="ECO:0000313" key="10">
    <source>
        <dbReference type="Proteomes" id="UP001168338"/>
    </source>
</evidence>
<evidence type="ECO:0000259" key="8">
    <source>
        <dbReference type="Pfam" id="PF00590"/>
    </source>
</evidence>
<dbReference type="SUPFAM" id="SSF53790">
    <property type="entry name" value="Tetrapyrrole methylase"/>
    <property type="match status" value="1"/>
</dbReference>
<keyword evidence="4 7" id="KW-0489">Methyltransferase</keyword>
<dbReference type="InterPro" id="IPR035996">
    <property type="entry name" value="4pyrrol_Methylase_sf"/>
</dbReference>
<dbReference type="PROSITE" id="PS00839">
    <property type="entry name" value="SUMT_1"/>
    <property type="match status" value="1"/>
</dbReference>
<gene>
    <name evidence="9" type="primary">cobM</name>
    <name evidence="9" type="ORF">FGU65_09580</name>
</gene>
<sequence>MGKVFIVGAGPGAPDLITVRGMRLLEEADVLIYAGSLVNPELVERSGAAVKLDSWGMSLAELVDAMAEHVAAGKKVVRLHSGDPALYGAIVEQMTELSRRGIEAEIVPGVSSLFAAAAALQTQLTLRDVSENLIIARPAGATLEKDQIAELSRHGSTMVVFLGTEMLEEVLAKVEYPPETPAAVVYHASWPDQKIVRGTVADIAAKARDAGIEKTALIVIGGVVDPATSGFGRSVLYS</sequence>
<keyword evidence="10" id="KW-1185">Reference proteome</keyword>
<evidence type="ECO:0000256" key="3">
    <source>
        <dbReference type="ARBA" id="ARBA00022573"/>
    </source>
</evidence>
<reference evidence="9" key="1">
    <citation type="submission" date="2019-05" db="EMBL/GenBank/DDBJ databases">
        <title>Methanoculleus sp. FWC-SCC1, a methanogenic archaeon isolated from deep marine cold seep.</title>
        <authorList>
            <person name="Chen Y.-W."/>
            <person name="Chen S.-C."/>
            <person name="Teng N.-H."/>
            <person name="Lai M.-C."/>
        </authorList>
    </citation>
    <scope>NUCLEOTIDE SEQUENCE</scope>
    <source>
        <strain evidence="9">FWC-SCC1</strain>
    </source>
</reference>
<dbReference type="InterPro" id="IPR014777">
    <property type="entry name" value="4pyrrole_Mease_sub1"/>
</dbReference>
<dbReference type="InterPro" id="IPR050161">
    <property type="entry name" value="Siro_Cobalamin_biosynth"/>
</dbReference>
<comment type="similarity">
    <text evidence="2 7">Belongs to the precorrin methyltransferase family.</text>
</comment>
<dbReference type="NCBIfam" id="TIGR01465">
    <property type="entry name" value="cobM_cbiF"/>
    <property type="match status" value="1"/>
</dbReference>
<dbReference type="Proteomes" id="UP001168338">
    <property type="component" value="Unassembled WGS sequence"/>
</dbReference>
<dbReference type="Gene3D" id="3.30.950.10">
    <property type="entry name" value="Methyltransferase, Cobalt-precorrin-4 Transmethylase, Domain 2"/>
    <property type="match status" value="1"/>
</dbReference>
<comment type="caution">
    <text evidence="9">The sequence shown here is derived from an EMBL/GenBank/DDBJ whole genome shotgun (WGS) entry which is preliminary data.</text>
</comment>
<organism evidence="9 10">
    <name type="scientific">Methanoculleus frigidifontis</name>
    <dbReference type="NCBI Taxonomy" id="2584085"/>
    <lineage>
        <taxon>Archaea</taxon>
        <taxon>Methanobacteriati</taxon>
        <taxon>Methanobacteriota</taxon>
        <taxon>Stenosarchaea group</taxon>
        <taxon>Methanomicrobia</taxon>
        <taxon>Methanomicrobiales</taxon>
        <taxon>Methanomicrobiaceae</taxon>
        <taxon>Methanoculleus</taxon>
    </lineage>
</organism>